<reference evidence="2 3" key="1">
    <citation type="journal article" date="2019" name="Commun. Biol.">
        <title>The bagworm genome reveals a unique fibroin gene that provides high tensile strength.</title>
        <authorList>
            <person name="Kono N."/>
            <person name="Nakamura H."/>
            <person name="Ohtoshi R."/>
            <person name="Tomita M."/>
            <person name="Numata K."/>
            <person name="Arakawa K."/>
        </authorList>
    </citation>
    <scope>NUCLEOTIDE SEQUENCE [LARGE SCALE GENOMIC DNA]</scope>
</reference>
<gene>
    <name evidence="2" type="ORF">EVAR_55166_1</name>
</gene>
<dbReference type="EMBL" id="BGZK01001133">
    <property type="protein sequence ID" value="GBP72123.1"/>
    <property type="molecule type" value="Genomic_DNA"/>
</dbReference>
<dbReference type="Proteomes" id="UP000299102">
    <property type="component" value="Unassembled WGS sequence"/>
</dbReference>
<keyword evidence="3" id="KW-1185">Reference proteome</keyword>
<accession>A0A4C1Y9T1</accession>
<sequence>MSHPLNAADTGPGKTSATETSRHRVCSNFIATLHRQFLRRRKFQRSDALLLSSCVLKSGNTILRQVLDEWFNLTSLKNSFTNSPVLRMNPIPSVVNTGIKIEGETVMEIERETGFNDVISWYKKMKEFILRSRERCNRQKLVYISMLVIGTNTVPSGPKPMPSITEPPSFGTSVTTLKFQPKS</sequence>
<feature type="region of interest" description="Disordered" evidence="1">
    <location>
        <begin position="1"/>
        <end position="20"/>
    </location>
</feature>
<evidence type="ECO:0000256" key="1">
    <source>
        <dbReference type="SAM" id="MobiDB-lite"/>
    </source>
</evidence>
<evidence type="ECO:0000313" key="2">
    <source>
        <dbReference type="EMBL" id="GBP72123.1"/>
    </source>
</evidence>
<evidence type="ECO:0000313" key="3">
    <source>
        <dbReference type="Proteomes" id="UP000299102"/>
    </source>
</evidence>
<proteinExistence type="predicted"/>
<name>A0A4C1Y9T1_EUMVA</name>
<dbReference type="AlphaFoldDB" id="A0A4C1Y9T1"/>
<protein>
    <submittedName>
        <fullName evidence="2">Uncharacterized protein</fullName>
    </submittedName>
</protein>
<organism evidence="2 3">
    <name type="scientific">Eumeta variegata</name>
    <name type="common">Bagworm moth</name>
    <name type="synonym">Eumeta japonica</name>
    <dbReference type="NCBI Taxonomy" id="151549"/>
    <lineage>
        <taxon>Eukaryota</taxon>
        <taxon>Metazoa</taxon>
        <taxon>Ecdysozoa</taxon>
        <taxon>Arthropoda</taxon>
        <taxon>Hexapoda</taxon>
        <taxon>Insecta</taxon>
        <taxon>Pterygota</taxon>
        <taxon>Neoptera</taxon>
        <taxon>Endopterygota</taxon>
        <taxon>Lepidoptera</taxon>
        <taxon>Glossata</taxon>
        <taxon>Ditrysia</taxon>
        <taxon>Tineoidea</taxon>
        <taxon>Psychidae</taxon>
        <taxon>Oiketicinae</taxon>
        <taxon>Eumeta</taxon>
    </lineage>
</organism>
<comment type="caution">
    <text evidence="2">The sequence shown here is derived from an EMBL/GenBank/DDBJ whole genome shotgun (WGS) entry which is preliminary data.</text>
</comment>